<accession>A0A3M2IHZ5</accession>
<name>A0A3M2IHZ5_9CELL</name>
<comment type="caution">
    <text evidence="1">The sequence shown here is derived from an EMBL/GenBank/DDBJ whole genome shotgun (WGS) entry which is preliminary data.</text>
</comment>
<dbReference type="PANTHER" id="PTHR10098">
    <property type="entry name" value="RAPSYN-RELATED"/>
    <property type="match status" value="1"/>
</dbReference>
<gene>
    <name evidence="1" type="ORF">EBM89_20755</name>
</gene>
<evidence type="ECO:0000313" key="2">
    <source>
        <dbReference type="Proteomes" id="UP000269289"/>
    </source>
</evidence>
<dbReference type="InterPro" id="IPR019734">
    <property type="entry name" value="TPR_rpt"/>
</dbReference>
<dbReference type="SMART" id="SM00028">
    <property type="entry name" value="TPR"/>
    <property type="match status" value="5"/>
</dbReference>
<dbReference type="AlphaFoldDB" id="A0A3M2IHZ5"/>
<dbReference type="Gene3D" id="1.25.40.10">
    <property type="entry name" value="Tetratricopeptide repeat domain"/>
    <property type="match status" value="2"/>
</dbReference>
<keyword evidence="2" id="KW-1185">Reference proteome</keyword>
<dbReference type="Pfam" id="PF13181">
    <property type="entry name" value="TPR_8"/>
    <property type="match status" value="1"/>
</dbReference>
<evidence type="ECO:0000313" key="1">
    <source>
        <dbReference type="EMBL" id="RMI00749.1"/>
    </source>
</evidence>
<dbReference type="SUPFAM" id="SSF48452">
    <property type="entry name" value="TPR-like"/>
    <property type="match status" value="2"/>
</dbReference>
<dbReference type="Pfam" id="PF13424">
    <property type="entry name" value="TPR_12"/>
    <property type="match status" value="1"/>
</dbReference>
<dbReference type="RefSeq" id="WP_147463661.1">
    <property type="nucleotide sequence ID" value="NZ_RFFI01000265.1"/>
</dbReference>
<sequence>ARPLVAAVAPHHDVTAGVAATTTPAVARERLDALRPVAVAAGLRCADLGLATPLGDLSGLLSAYLDTAGHRRDALLLHGAAAQSADPAGRSRAGRDLGRALEHLGRYDEALSHLVRAHESGHDPRPGQTLNRIGNVYKRLGRTDDAVRTYAEAAAAARAGGDAVSEGRAVGNHADALRVLGRHEESFAGYDLALALAEHVGDVLNVAVVTSNSALALEHAGRYPEARARVALARVAAERLGDANLGLRTALQEQRLAVVVGDEVAAAVPSLRALVDRAADLGDVEVRAEVLAVLGQAQHRTGDLEAAAATLADALEAAAGLRARLVEVEALNARGAVALDAGEPAETWFARALDLAREAGDVGEQVVALTGLGDCARSAGDAVGAAARWREALDAGRG</sequence>
<feature type="non-terminal residue" evidence="1">
    <location>
        <position position="1"/>
    </location>
</feature>
<dbReference type="PANTHER" id="PTHR10098:SF108">
    <property type="entry name" value="TETRATRICOPEPTIDE REPEAT PROTEIN 28"/>
    <property type="match status" value="1"/>
</dbReference>
<proteinExistence type="predicted"/>
<protein>
    <submittedName>
        <fullName evidence="1">Tetratricopeptide repeat protein</fullName>
    </submittedName>
</protein>
<dbReference type="Proteomes" id="UP000269289">
    <property type="component" value="Unassembled WGS sequence"/>
</dbReference>
<feature type="non-terminal residue" evidence="1">
    <location>
        <position position="398"/>
    </location>
</feature>
<dbReference type="OrthoDB" id="7628974at2"/>
<dbReference type="InterPro" id="IPR011990">
    <property type="entry name" value="TPR-like_helical_dom_sf"/>
</dbReference>
<reference evidence="1 2" key="1">
    <citation type="submission" date="2018-10" db="EMBL/GenBank/DDBJ databases">
        <title>Isolation, diversity and antifungal activity of actinobacteria from wheat.</title>
        <authorList>
            <person name="Han C."/>
        </authorList>
    </citation>
    <scope>NUCLEOTIDE SEQUENCE [LARGE SCALE GENOMIC DNA]</scope>
    <source>
        <strain evidence="1 2">NEAU-YY56</strain>
    </source>
</reference>
<organism evidence="1 2">
    <name type="scientific">Cellulomonas triticagri</name>
    <dbReference type="NCBI Taxonomy" id="2483352"/>
    <lineage>
        <taxon>Bacteria</taxon>
        <taxon>Bacillati</taxon>
        <taxon>Actinomycetota</taxon>
        <taxon>Actinomycetes</taxon>
        <taxon>Micrococcales</taxon>
        <taxon>Cellulomonadaceae</taxon>
        <taxon>Cellulomonas</taxon>
    </lineage>
</organism>
<dbReference type="EMBL" id="RFFI01000265">
    <property type="protein sequence ID" value="RMI00749.1"/>
    <property type="molecule type" value="Genomic_DNA"/>
</dbReference>